<feature type="signal peptide" evidence="1">
    <location>
        <begin position="1"/>
        <end position="21"/>
    </location>
</feature>
<organism evidence="2 3">
    <name type="scientific">Roseimicrobium gellanilyticum</name>
    <dbReference type="NCBI Taxonomy" id="748857"/>
    <lineage>
        <taxon>Bacteria</taxon>
        <taxon>Pseudomonadati</taxon>
        <taxon>Verrucomicrobiota</taxon>
        <taxon>Verrucomicrobiia</taxon>
        <taxon>Verrucomicrobiales</taxon>
        <taxon>Verrucomicrobiaceae</taxon>
        <taxon>Roseimicrobium</taxon>
    </lineage>
</organism>
<evidence type="ECO:0000313" key="2">
    <source>
        <dbReference type="EMBL" id="RBP39077.1"/>
    </source>
</evidence>
<keyword evidence="1" id="KW-0732">Signal</keyword>
<comment type="caution">
    <text evidence="2">The sequence shown here is derived from an EMBL/GenBank/DDBJ whole genome shotgun (WGS) entry which is preliminary data.</text>
</comment>
<dbReference type="EMBL" id="QNRR01000010">
    <property type="protein sequence ID" value="RBP39077.1"/>
    <property type="molecule type" value="Genomic_DNA"/>
</dbReference>
<dbReference type="AlphaFoldDB" id="A0A366HCV8"/>
<dbReference type="Proteomes" id="UP000253426">
    <property type="component" value="Unassembled WGS sequence"/>
</dbReference>
<evidence type="ECO:0008006" key="4">
    <source>
        <dbReference type="Google" id="ProtNLM"/>
    </source>
</evidence>
<evidence type="ECO:0000256" key="1">
    <source>
        <dbReference type="SAM" id="SignalP"/>
    </source>
</evidence>
<feature type="chain" id="PRO_5016677530" description="Lipoprotein" evidence="1">
    <location>
        <begin position="22"/>
        <end position="174"/>
    </location>
</feature>
<reference evidence="2 3" key="1">
    <citation type="submission" date="2018-06" db="EMBL/GenBank/DDBJ databases">
        <title>Genomic Encyclopedia of Type Strains, Phase IV (KMG-IV): sequencing the most valuable type-strain genomes for metagenomic binning, comparative biology and taxonomic classification.</title>
        <authorList>
            <person name="Goeker M."/>
        </authorList>
    </citation>
    <scope>NUCLEOTIDE SEQUENCE [LARGE SCALE GENOMIC DNA]</scope>
    <source>
        <strain evidence="2 3">DSM 25532</strain>
    </source>
</reference>
<dbReference type="PROSITE" id="PS51257">
    <property type="entry name" value="PROKAR_LIPOPROTEIN"/>
    <property type="match status" value="1"/>
</dbReference>
<sequence length="174" mass="19595">MRMVKQIAMLCGLCLMTGTFTSCVSKYWPKVEVNSTGLLVPVSPRWRYKDCDFTKATILPDFNALYVSHRTDFDLDHYFFLRFWPGGQVSMRALGIPGRLPTASEGDEFSLNTAVGYYCIDGNEIKLEVLGIDGLYHLDKGTISPNAIAIEGLYKLEMYKRVDYAGALKNAPTW</sequence>
<keyword evidence="3" id="KW-1185">Reference proteome</keyword>
<accession>A0A366HCV8</accession>
<gene>
    <name evidence="2" type="ORF">DES53_110101</name>
</gene>
<protein>
    <recommendedName>
        <fullName evidence="4">Lipoprotein</fullName>
    </recommendedName>
</protein>
<proteinExistence type="predicted"/>
<evidence type="ECO:0000313" key="3">
    <source>
        <dbReference type="Proteomes" id="UP000253426"/>
    </source>
</evidence>
<name>A0A366HCV8_9BACT</name>